<keyword evidence="3" id="KW-1185">Reference proteome</keyword>
<dbReference type="Pfam" id="PF05517">
    <property type="entry name" value="p25-alpha"/>
    <property type="match status" value="1"/>
</dbReference>
<evidence type="ECO:0000313" key="3">
    <source>
        <dbReference type="Proteomes" id="UP001054837"/>
    </source>
</evidence>
<reference evidence="2 3" key="1">
    <citation type="submission" date="2021-06" db="EMBL/GenBank/DDBJ databases">
        <title>Caerostris darwini draft genome.</title>
        <authorList>
            <person name="Kono N."/>
            <person name="Arakawa K."/>
        </authorList>
    </citation>
    <scope>NUCLEOTIDE SEQUENCE [LARGE SCALE GENOMIC DNA]</scope>
</reference>
<dbReference type="Proteomes" id="UP001054837">
    <property type="component" value="Unassembled WGS sequence"/>
</dbReference>
<organism evidence="2 3">
    <name type="scientific">Caerostris darwini</name>
    <dbReference type="NCBI Taxonomy" id="1538125"/>
    <lineage>
        <taxon>Eukaryota</taxon>
        <taxon>Metazoa</taxon>
        <taxon>Ecdysozoa</taxon>
        <taxon>Arthropoda</taxon>
        <taxon>Chelicerata</taxon>
        <taxon>Arachnida</taxon>
        <taxon>Araneae</taxon>
        <taxon>Araneomorphae</taxon>
        <taxon>Entelegynae</taxon>
        <taxon>Araneoidea</taxon>
        <taxon>Araneidae</taxon>
        <taxon>Caerostris</taxon>
    </lineage>
</organism>
<sequence>MEDNLKSAFDIFSQNEGAKDGKINFEGVKKWLKQSGITGKDTGITDSDVDTALSKSSKDKKTVDLSELKECMKNISQDKKIDVKEILTKLSAGGAMKSVKQGVEDVKAKFGKEESK</sequence>
<name>A0AAV4PAT1_9ARAC</name>
<dbReference type="InterPro" id="IPR008907">
    <property type="entry name" value="TPP/p25"/>
</dbReference>
<dbReference type="AlphaFoldDB" id="A0AAV4PAT1"/>
<dbReference type="InterPro" id="IPR011992">
    <property type="entry name" value="EF-hand-dom_pair"/>
</dbReference>
<gene>
    <name evidence="2" type="ORF">CDAR_100111</name>
</gene>
<accession>A0AAV4PAT1</accession>
<dbReference type="Gene3D" id="1.10.238.10">
    <property type="entry name" value="EF-hand"/>
    <property type="match status" value="1"/>
</dbReference>
<evidence type="ECO:0000256" key="1">
    <source>
        <dbReference type="ARBA" id="ARBA00010994"/>
    </source>
</evidence>
<dbReference type="GO" id="GO:0046785">
    <property type="term" value="P:microtubule polymerization"/>
    <property type="evidence" value="ECO:0007669"/>
    <property type="project" value="InterPro"/>
</dbReference>
<evidence type="ECO:0000313" key="2">
    <source>
        <dbReference type="EMBL" id="GIX92801.1"/>
    </source>
</evidence>
<comment type="similarity">
    <text evidence="1">Belongs to the TPPP family.</text>
</comment>
<dbReference type="GO" id="GO:0015631">
    <property type="term" value="F:tubulin binding"/>
    <property type="evidence" value="ECO:0007669"/>
    <property type="project" value="InterPro"/>
</dbReference>
<comment type="caution">
    <text evidence="2">The sequence shown here is derived from an EMBL/GenBank/DDBJ whole genome shotgun (WGS) entry which is preliminary data.</text>
</comment>
<dbReference type="EMBL" id="BPLQ01002432">
    <property type="protein sequence ID" value="GIX92801.1"/>
    <property type="molecule type" value="Genomic_DNA"/>
</dbReference>
<proteinExistence type="inferred from homology"/>
<dbReference type="SUPFAM" id="SSF47473">
    <property type="entry name" value="EF-hand"/>
    <property type="match status" value="1"/>
</dbReference>
<protein>
    <submittedName>
        <fullName evidence="2">Uncharacterized protein</fullName>
    </submittedName>
</protein>